<proteinExistence type="inferred from homology"/>
<protein>
    <recommendedName>
        <fullName evidence="5">E3 ubiquitin-protein ligase</fullName>
        <ecNumber evidence="5">2.3.2.27</ecNumber>
    </recommendedName>
</protein>
<keyword evidence="5" id="KW-0963">Cytoplasm</keyword>
<comment type="caution">
    <text evidence="7">The sequence shown here is derived from an EMBL/GenBank/DDBJ whole genome shotgun (WGS) entry which is preliminary data.</text>
</comment>
<sequence length="117" mass="13209">SGQQGGRSYNGTEKAAYLPASDKGTKVLRLLRVAFLRGLIFCIKDTRAAGRRGDITWSDILHKTSFEENSPYGYPDPFYLNDVTKVLADKGVTEESMTEQERRDSSKIFRKLEICNL</sequence>
<evidence type="ECO:0000313" key="7">
    <source>
        <dbReference type="EMBL" id="RUS89025.1"/>
    </source>
</evidence>
<dbReference type="GO" id="GO:0005737">
    <property type="term" value="C:cytoplasm"/>
    <property type="evidence" value="ECO:0007669"/>
    <property type="project" value="UniProtKB-SubCell"/>
</dbReference>
<dbReference type="InterPro" id="IPR039398">
    <property type="entry name" value="Deltex_fam"/>
</dbReference>
<dbReference type="Proteomes" id="UP000271974">
    <property type="component" value="Unassembled WGS sequence"/>
</dbReference>
<dbReference type="EC" id="2.3.2.27" evidence="5"/>
<comment type="subcellular location">
    <subcellularLocation>
        <location evidence="5">Cytoplasm</location>
    </subcellularLocation>
</comment>
<feature type="domain" description="Deltex C-terminal" evidence="6">
    <location>
        <begin position="5"/>
        <end position="92"/>
    </location>
</feature>
<dbReference type="Pfam" id="PF18102">
    <property type="entry name" value="DTC"/>
    <property type="match status" value="1"/>
</dbReference>
<dbReference type="STRING" id="188477.A0A433U5A9"/>
<feature type="non-terminal residue" evidence="7">
    <location>
        <position position="1"/>
    </location>
</feature>
<dbReference type="GO" id="GO:0008270">
    <property type="term" value="F:zinc ion binding"/>
    <property type="evidence" value="ECO:0007669"/>
    <property type="project" value="UniProtKB-KW"/>
</dbReference>
<dbReference type="OrthoDB" id="527344at2759"/>
<keyword evidence="5" id="KW-0863">Zinc-finger</keyword>
<reference evidence="7 8" key="1">
    <citation type="submission" date="2019-01" db="EMBL/GenBank/DDBJ databases">
        <title>A draft genome assembly of the solar-powered sea slug Elysia chlorotica.</title>
        <authorList>
            <person name="Cai H."/>
            <person name="Li Q."/>
            <person name="Fang X."/>
            <person name="Li J."/>
            <person name="Curtis N.E."/>
            <person name="Altenburger A."/>
            <person name="Shibata T."/>
            <person name="Feng M."/>
            <person name="Maeda T."/>
            <person name="Schwartz J.A."/>
            <person name="Shigenobu S."/>
            <person name="Lundholm N."/>
            <person name="Nishiyama T."/>
            <person name="Yang H."/>
            <person name="Hasebe M."/>
            <person name="Li S."/>
            <person name="Pierce S.K."/>
            <person name="Wang J."/>
        </authorList>
    </citation>
    <scope>NUCLEOTIDE SEQUENCE [LARGE SCALE GENOMIC DNA]</scope>
    <source>
        <strain evidence="7">EC2010</strain>
        <tissue evidence="7">Whole organism of an adult</tissue>
    </source>
</reference>
<evidence type="ECO:0000256" key="1">
    <source>
        <dbReference type="ARBA" id="ARBA00000900"/>
    </source>
</evidence>
<evidence type="ECO:0000259" key="6">
    <source>
        <dbReference type="Pfam" id="PF18102"/>
    </source>
</evidence>
<evidence type="ECO:0000256" key="4">
    <source>
        <dbReference type="ARBA" id="ARBA00022723"/>
    </source>
</evidence>
<gene>
    <name evidence="7" type="ORF">EGW08_003196</name>
</gene>
<comment type="catalytic activity">
    <reaction evidence="1 5">
        <text>S-ubiquitinyl-[E2 ubiquitin-conjugating enzyme]-L-cysteine + [acceptor protein]-L-lysine = [E2 ubiquitin-conjugating enzyme]-L-cysteine + N(6)-ubiquitinyl-[acceptor protein]-L-lysine.</text>
        <dbReference type="EC" id="2.3.2.27"/>
    </reaction>
</comment>
<keyword evidence="5" id="KW-0862">Zinc</keyword>
<keyword evidence="8" id="KW-1185">Reference proteome</keyword>
<dbReference type="Gene3D" id="3.30.390.130">
    <property type="match status" value="1"/>
</dbReference>
<dbReference type="UniPathway" id="UPA00143"/>
<keyword evidence="4 5" id="KW-0479">Metal-binding</keyword>
<dbReference type="AlphaFoldDB" id="A0A433U5A9"/>
<evidence type="ECO:0000313" key="8">
    <source>
        <dbReference type="Proteomes" id="UP000271974"/>
    </source>
</evidence>
<organism evidence="7 8">
    <name type="scientific">Elysia chlorotica</name>
    <name type="common">Eastern emerald elysia</name>
    <name type="synonym">Sea slug</name>
    <dbReference type="NCBI Taxonomy" id="188477"/>
    <lineage>
        <taxon>Eukaryota</taxon>
        <taxon>Metazoa</taxon>
        <taxon>Spiralia</taxon>
        <taxon>Lophotrochozoa</taxon>
        <taxon>Mollusca</taxon>
        <taxon>Gastropoda</taxon>
        <taxon>Heterobranchia</taxon>
        <taxon>Euthyneura</taxon>
        <taxon>Panpulmonata</taxon>
        <taxon>Sacoglossa</taxon>
        <taxon>Placobranchoidea</taxon>
        <taxon>Plakobranchidae</taxon>
        <taxon>Elysia</taxon>
    </lineage>
</organism>
<evidence type="ECO:0000256" key="5">
    <source>
        <dbReference type="RuleBase" id="RU367105"/>
    </source>
</evidence>
<dbReference type="InterPro" id="IPR039399">
    <property type="entry name" value="Deltex_C_sf"/>
</dbReference>
<dbReference type="EMBL" id="RQTK01000068">
    <property type="protein sequence ID" value="RUS89025.1"/>
    <property type="molecule type" value="Genomic_DNA"/>
</dbReference>
<dbReference type="GO" id="GO:0061630">
    <property type="term" value="F:ubiquitin protein ligase activity"/>
    <property type="evidence" value="ECO:0007669"/>
    <property type="project" value="UniProtKB-UniRule"/>
</dbReference>
<accession>A0A433U5A9</accession>
<comment type="pathway">
    <text evidence="2 5">Protein modification; protein ubiquitination.</text>
</comment>
<keyword evidence="3 5" id="KW-0808">Transferase</keyword>
<comment type="similarity">
    <text evidence="5">Belongs to the Deltex family.</text>
</comment>
<dbReference type="GO" id="GO:0016567">
    <property type="term" value="P:protein ubiquitination"/>
    <property type="evidence" value="ECO:0007669"/>
    <property type="project" value="UniProtKB-UniRule"/>
</dbReference>
<dbReference type="InterPro" id="IPR039396">
    <property type="entry name" value="Deltex_C"/>
</dbReference>
<dbReference type="PANTHER" id="PTHR12622">
    <property type="entry name" value="DELTEX-RELATED"/>
    <property type="match status" value="1"/>
</dbReference>
<evidence type="ECO:0000256" key="3">
    <source>
        <dbReference type="ARBA" id="ARBA00022679"/>
    </source>
</evidence>
<evidence type="ECO:0000256" key="2">
    <source>
        <dbReference type="ARBA" id="ARBA00004906"/>
    </source>
</evidence>
<name>A0A433U5A9_ELYCH</name>
<dbReference type="GO" id="GO:0007219">
    <property type="term" value="P:Notch signaling pathway"/>
    <property type="evidence" value="ECO:0007669"/>
    <property type="project" value="InterPro"/>
</dbReference>